<feature type="transmembrane region" description="Helical" evidence="1">
    <location>
        <begin position="15"/>
        <end position="34"/>
    </location>
</feature>
<geneLocation type="plasmid" evidence="2 3">
    <name>pRetIE4771b</name>
</geneLocation>
<keyword evidence="1" id="KW-0812">Transmembrane</keyword>
<dbReference type="EMBL" id="CP006988">
    <property type="protein sequence ID" value="AIC29785.1"/>
    <property type="molecule type" value="Genomic_DNA"/>
</dbReference>
<evidence type="ECO:0000313" key="3">
    <source>
        <dbReference type="Proteomes" id="UP000027180"/>
    </source>
</evidence>
<keyword evidence="2" id="KW-0614">Plasmid</keyword>
<reference evidence="2 3" key="1">
    <citation type="submission" date="2013-12" db="EMBL/GenBank/DDBJ databases">
        <title>Complete genome sequence of Rhizobium etli bv. mimosae IE4771.</title>
        <authorList>
            <person name="Bustos P."/>
            <person name="Santamaria R.I."/>
            <person name="Lozano L."/>
            <person name="Ormeno-Orrillo E."/>
            <person name="Rogel M.A."/>
            <person name="Romero D."/>
            <person name="Cevallos M.A."/>
            <person name="Martinez-Romero E."/>
            <person name="Gonzalez V."/>
        </authorList>
    </citation>
    <scope>NUCLEOTIDE SEQUENCE [LARGE SCALE GENOMIC DNA]</scope>
    <source>
        <strain evidence="2 3">IE4771</strain>
        <plasmid evidence="3">Plasmid pRetIE4771b</plasmid>
    </source>
</reference>
<name>A0A060ICI7_RHIET</name>
<dbReference type="OrthoDB" id="8383714at2"/>
<sequence length="60" mass="6262">MTYDPSHYHIDARSLGSGLLLVAVILCGMALASLDPHGIVQASWSAMAGEMASVKVTQCS</sequence>
<proteinExistence type="predicted"/>
<dbReference type="KEGG" id="rei:IE4771_PB00050"/>
<gene>
    <name evidence="2" type="ORF">IE4771_PB00050</name>
</gene>
<dbReference type="HOGENOM" id="CLU_2938607_0_0_5"/>
<evidence type="ECO:0000313" key="2">
    <source>
        <dbReference type="EMBL" id="AIC29785.1"/>
    </source>
</evidence>
<protein>
    <submittedName>
        <fullName evidence="2">Uncharacterized protein</fullName>
    </submittedName>
</protein>
<keyword evidence="1" id="KW-0472">Membrane</keyword>
<dbReference type="RefSeq" id="WP_010055055.1">
    <property type="nucleotide sequence ID" value="NZ_CP006988.1"/>
</dbReference>
<organism evidence="2 3">
    <name type="scientific">Rhizobium etli bv. mimosae str. IE4771</name>
    <dbReference type="NCBI Taxonomy" id="1432050"/>
    <lineage>
        <taxon>Bacteria</taxon>
        <taxon>Pseudomonadati</taxon>
        <taxon>Pseudomonadota</taxon>
        <taxon>Alphaproteobacteria</taxon>
        <taxon>Hyphomicrobiales</taxon>
        <taxon>Rhizobiaceae</taxon>
        <taxon>Rhizobium/Agrobacterium group</taxon>
        <taxon>Rhizobium</taxon>
    </lineage>
</organism>
<keyword evidence="1" id="KW-1133">Transmembrane helix</keyword>
<dbReference type="Proteomes" id="UP000027180">
    <property type="component" value="Plasmid pRetIE4771b"/>
</dbReference>
<dbReference type="AlphaFoldDB" id="A0A060ICI7"/>
<evidence type="ECO:0000256" key="1">
    <source>
        <dbReference type="SAM" id="Phobius"/>
    </source>
</evidence>
<accession>A0A060ICI7</accession>